<dbReference type="PANTHER" id="PTHR33099">
    <property type="entry name" value="FE2OG DIOXYGENASE DOMAIN-CONTAINING PROTEIN"/>
    <property type="match status" value="1"/>
</dbReference>
<feature type="region of interest" description="Disordered" evidence="1">
    <location>
        <begin position="1"/>
        <end position="46"/>
    </location>
</feature>
<accession>A0A6V8HAX8</accession>
<feature type="region of interest" description="Disordered" evidence="1">
    <location>
        <begin position="957"/>
        <end position="988"/>
    </location>
</feature>
<comment type="caution">
    <text evidence="2">The sequence shown here is derived from an EMBL/GenBank/DDBJ whole genome shotgun (WGS) entry which is preliminary data.</text>
</comment>
<dbReference type="AlphaFoldDB" id="A0A6V8HAX8"/>
<dbReference type="Proteomes" id="UP000053095">
    <property type="component" value="Unassembled WGS sequence"/>
</dbReference>
<dbReference type="Gene3D" id="2.60.120.620">
    <property type="entry name" value="q2cbj1_9rhob like domain"/>
    <property type="match status" value="1"/>
</dbReference>
<evidence type="ECO:0000313" key="2">
    <source>
        <dbReference type="EMBL" id="GAM38256.1"/>
    </source>
</evidence>
<gene>
    <name evidence="2" type="ORF">TCE0_033f08837</name>
</gene>
<proteinExistence type="predicted"/>
<dbReference type="PANTHER" id="PTHR33099:SF7">
    <property type="entry name" value="MYND-TYPE DOMAIN-CONTAINING PROTEIN"/>
    <property type="match status" value="1"/>
</dbReference>
<evidence type="ECO:0000256" key="1">
    <source>
        <dbReference type="SAM" id="MobiDB-lite"/>
    </source>
</evidence>
<sequence>MDPVECAIDLGSSDSEHDTSVRKETEKVENQNKMEVWEEGEDSEEKEDLSRLKENLFYTLSEIKSSGSFMTKQLLSSGVNPGLHVPSVGVIRLPISTENAKAMIESSRMSPYGKGTETLVNETVRKSWQLDANQFSLQNPLWEKQVDIFKNQAITGLGLTTAKPEEVKVELYKLLIYEEGAFFLPHQDSEKADGMFATLVISLPSKHEGGEVIASHKGESLRFQTASNSEYGFSWAAWYADVMHEVKPVRSGYRIVLVYNLIHRPSAALIKYRGDQIGSLNKLFAAWTVAIENSKHRLQSWDAEVKDNCPAALVYLLDHQYSIAELSVARLKGVDRHRFVQLQEACLKNGCEIYLANIEKQVMGGVQDDDDYYGGYYGRGRRLNDNDFHTLEDVYEDSLTLLHVVDTQGAVAGKNLSFSETMIIQDDAFKGDPDDEDFEGFTGNEGAHATHFYLHTGLLIVPKAVSFLFEIERLKQDQGDVKHIMQQCERMLMEQSDEATAKKALAHVCSILAGLEYHADEEPRERFIDLILTKSLEFADFELFGRALLLNTYFSSSHIAFVAKAIADHGLNSIRSALDSKLKGEDNYGRDTRDLRLLYRITREYQSVCTQRSIAPSPDVVEWQNVTFLRAVSNSSQRGSESDGQKLAKDLNEMPILGSLGKIEAWLLSHVENTTFTASLILSTNELLGNNLDKNAVGRMIKSLLPRVIQSFKLEHDPGLTFRVTYKPNRYGFSNDWEMPQGTNRTSPKLVIELIRVANSTNTDTQGMMNVLLKYANNVRGSAADTAFHELLFPVAITVCELIAQTSRHPTADEKDFIVELLNSYVNGYVKKARPPPADWKTKTTIRCTCSDCWSLRRFIDDHELKTQDFALAEKRRKHLEQQLDRSYFTSVTIKEGTPYKLRVEKTNAMLVSNYNAWLKRVHAAKSVLNQLSEKGPLKDIIGEGNYHTIFQHTNLQAPEDNSVNSGTATNARPTVQSTVPQKRSWLS</sequence>
<name>A0A6V8HAX8_TALPI</name>
<reference evidence="3" key="1">
    <citation type="journal article" date="2015" name="Genome Announc.">
        <title>Draft genome sequence of Talaromyces cellulolyticus strain Y-94, a source of lignocellulosic biomass-degrading enzymes.</title>
        <authorList>
            <person name="Fujii T."/>
            <person name="Koike H."/>
            <person name="Sawayama S."/>
            <person name="Yano S."/>
            <person name="Inoue H."/>
        </authorList>
    </citation>
    <scope>NUCLEOTIDE SEQUENCE [LARGE SCALE GENOMIC DNA]</scope>
    <source>
        <strain evidence="3">Y-94</strain>
    </source>
</reference>
<feature type="compositionally biased region" description="Basic and acidic residues" evidence="1">
    <location>
        <begin position="14"/>
        <end position="36"/>
    </location>
</feature>
<evidence type="ECO:0000313" key="3">
    <source>
        <dbReference type="Proteomes" id="UP000053095"/>
    </source>
</evidence>
<dbReference type="EMBL" id="DF933829">
    <property type="protein sequence ID" value="GAM38256.1"/>
    <property type="molecule type" value="Genomic_DNA"/>
</dbReference>
<feature type="compositionally biased region" description="Acidic residues" evidence="1">
    <location>
        <begin position="37"/>
        <end position="46"/>
    </location>
</feature>
<protein>
    <submittedName>
        <fullName evidence="2">Uncharacterized protein</fullName>
    </submittedName>
</protein>
<keyword evidence="3" id="KW-1185">Reference proteome</keyword>
<organism evidence="2 3">
    <name type="scientific">Talaromyces pinophilus</name>
    <name type="common">Penicillium pinophilum</name>
    <dbReference type="NCBI Taxonomy" id="128442"/>
    <lineage>
        <taxon>Eukaryota</taxon>
        <taxon>Fungi</taxon>
        <taxon>Dikarya</taxon>
        <taxon>Ascomycota</taxon>
        <taxon>Pezizomycotina</taxon>
        <taxon>Eurotiomycetes</taxon>
        <taxon>Eurotiomycetidae</taxon>
        <taxon>Eurotiales</taxon>
        <taxon>Trichocomaceae</taxon>
        <taxon>Talaromyces</taxon>
        <taxon>Talaromyces sect. Talaromyces</taxon>
    </lineage>
</organism>